<evidence type="ECO:0000313" key="8">
    <source>
        <dbReference type="EMBL" id="GJD80843.1"/>
    </source>
</evidence>
<evidence type="ECO:0000256" key="2">
    <source>
        <dbReference type="ARBA" id="ARBA00022505"/>
    </source>
</evidence>
<dbReference type="PANTHER" id="PTHR11908:SF132">
    <property type="entry name" value="ALDEHYDE OXIDASE 1-RELATED"/>
    <property type="match status" value="1"/>
</dbReference>
<dbReference type="Gene3D" id="1.10.150.120">
    <property type="entry name" value="[2Fe-2S]-binding domain"/>
    <property type="match status" value="1"/>
</dbReference>
<comment type="caution">
    <text evidence="8">The sequence shown here is derived from an EMBL/GenBank/DDBJ whole genome shotgun (WGS) entry which is preliminary data.</text>
</comment>
<dbReference type="SUPFAM" id="SSF54665">
    <property type="entry name" value="CO dehydrogenase molybdoprotein N-domain-like"/>
    <property type="match status" value="1"/>
</dbReference>
<dbReference type="GO" id="GO:0005506">
    <property type="term" value="F:iron ion binding"/>
    <property type="evidence" value="ECO:0007669"/>
    <property type="project" value="InterPro"/>
</dbReference>
<comment type="similarity">
    <text evidence="1">Belongs to the xanthine dehydrogenase family.</text>
</comment>
<dbReference type="InterPro" id="IPR016208">
    <property type="entry name" value="Ald_Oxase/xanthine_DH-like"/>
</dbReference>
<dbReference type="InterPro" id="IPR036010">
    <property type="entry name" value="2Fe-2S_ferredoxin-like_sf"/>
</dbReference>
<evidence type="ECO:0000259" key="7">
    <source>
        <dbReference type="PROSITE" id="PS51085"/>
    </source>
</evidence>
<feature type="region of interest" description="Disordered" evidence="6">
    <location>
        <begin position="925"/>
        <end position="944"/>
    </location>
</feature>
<dbReference type="InterPro" id="IPR046867">
    <property type="entry name" value="AldOxase/xan_DH_MoCoBD2"/>
</dbReference>
<keyword evidence="2" id="KW-0500">Molybdenum</keyword>
<sequence length="944" mass="98727">MRLTVNGQAHEAAAHPGQCLRTLLRELGWFGVKKGCDAGDCGACTVHLDGEPVHACLVPAFQAEGRDVTTIEGLGGSCAPGDGVPERLHPMQEAFCAGQGFQCGFCTPGMIMTAAALDQGQRQDLGAALKGNLCRCTGYRAIRDAVAGIAHADMPEEGAEEARGGGPVGRNLPAPASRAVVSGRAAYTFDCAVPGLLHLKVLRAPHAHARIRHIDQAAALAVPGVVAVFTHADAPRRRFSTGRHENPLDDAADTAVLDPVIRFHGQRVAAVVAESAAAAAAGVRALRVDYDVRPAVFDPETALHPDAPLVHDPDDRDPPQPGADAPPLLAHPNLAAEAHGDIGDVEAGFRQADRIHEAEYVSQRVQHVHLETHGALGWLDADGRLTLRSSTQVPFLTRAALCRLFDLDRDRVRVLCGRVGGGFGGKQEMLTEDLVALAVLRTGRPVSYEMTREENFSAATTRHPMRVRVKVGARADGRLTALSLKVLSNTGAYGNHAGGVLHHGCNESIAAYACPNKRVEGYAVYTHTLPAGAFRGYGLSQTIFAVESALDELARDLGIDAFAMRRLNAVRPGDPMVSTSLEPHDVVYGSYGLDQCLDLAEAALAADAGQAPPGPDWLVGQGMAMGMIDTIPPRGHVAHARIRLEPDGAYALSVGTAEFGNGTSTVHGQIAAAALGTTPDRIRLLQGDTDAVAHDTGAYGSTGTVVAGQANFRAAQALADRLCAAAAERTGAAPADCRLTRDGVETPAGRVPLADLAASAAFEAVGEADGSPRSVAFNVQAFRVAVHPRTGEIRILRSIQAADAGTVINPMQCRGQIEGGVAQALGAALYEDYRFDAAGAVLTRTLRNYHIPALADVPVTQVLFAETRDTVGPLGAKSMSESPYNPVAAALGNAIRDATGARLTATPFAPDRIFRMIMAARETASASGPAPCTPREGGTRSGPA</sequence>
<dbReference type="GO" id="GO:0051537">
    <property type="term" value="F:2 iron, 2 sulfur cluster binding"/>
    <property type="evidence" value="ECO:0007669"/>
    <property type="project" value="InterPro"/>
</dbReference>
<feature type="region of interest" description="Disordered" evidence="6">
    <location>
        <begin position="301"/>
        <end position="329"/>
    </location>
</feature>
<dbReference type="InterPro" id="IPR002888">
    <property type="entry name" value="2Fe-2S-bd"/>
</dbReference>
<dbReference type="AlphaFoldDB" id="A0AA37HS47"/>
<keyword evidence="4" id="KW-0560">Oxidoreductase</keyword>
<dbReference type="Gene3D" id="3.90.1170.50">
    <property type="entry name" value="Aldehyde oxidase/xanthine dehydrogenase, a/b hammerhead"/>
    <property type="match status" value="1"/>
</dbReference>
<dbReference type="InterPro" id="IPR036884">
    <property type="entry name" value="2Fe-2S-bd_dom_sf"/>
</dbReference>
<dbReference type="PROSITE" id="PS00197">
    <property type="entry name" value="2FE2S_FER_1"/>
    <property type="match status" value="1"/>
</dbReference>
<dbReference type="SUPFAM" id="SSF54292">
    <property type="entry name" value="2Fe-2S ferredoxin-like"/>
    <property type="match status" value="1"/>
</dbReference>
<dbReference type="Pfam" id="PF20256">
    <property type="entry name" value="MoCoBD_2"/>
    <property type="match status" value="1"/>
</dbReference>
<dbReference type="Pfam" id="PF01315">
    <property type="entry name" value="Ald_Xan_dh_C"/>
    <property type="match status" value="1"/>
</dbReference>
<dbReference type="RefSeq" id="WP_238305579.1">
    <property type="nucleotide sequence ID" value="NZ_BPQM01000113.1"/>
</dbReference>
<dbReference type="PROSITE" id="PS51085">
    <property type="entry name" value="2FE2S_FER_2"/>
    <property type="match status" value="1"/>
</dbReference>
<reference evidence="8" key="1">
    <citation type="journal article" date="2016" name="Front. Microbiol.">
        <title>Genome Sequence of the Piezophilic, Mesophilic Sulfate-Reducing Bacterium Desulfovibrio indicus J2T.</title>
        <authorList>
            <person name="Cao J."/>
            <person name="Maignien L."/>
            <person name="Shao Z."/>
            <person name="Alain K."/>
            <person name="Jebbar M."/>
        </authorList>
    </citation>
    <scope>NUCLEOTIDE SEQUENCE</scope>
    <source>
        <strain evidence="8">NBRC 103626</strain>
    </source>
</reference>
<evidence type="ECO:0000256" key="1">
    <source>
        <dbReference type="ARBA" id="ARBA00006849"/>
    </source>
</evidence>
<keyword evidence="5" id="KW-0408">Iron</keyword>
<dbReference type="InterPro" id="IPR037165">
    <property type="entry name" value="AldOxase/xan_DH_Mopterin-bd_sf"/>
</dbReference>
<dbReference type="EMBL" id="BPQM01000113">
    <property type="protein sequence ID" value="GJD80843.1"/>
    <property type="molecule type" value="Genomic_DNA"/>
</dbReference>
<keyword evidence="9" id="KW-1185">Reference proteome</keyword>
<dbReference type="InterPro" id="IPR006058">
    <property type="entry name" value="2Fe2S_fd_BS"/>
</dbReference>
<evidence type="ECO:0000256" key="3">
    <source>
        <dbReference type="ARBA" id="ARBA00022723"/>
    </source>
</evidence>
<gene>
    <name evidence="8" type="ORF">NBEOAGPD_4086</name>
</gene>
<feature type="compositionally biased region" description="Basic and acidic residues" evidence="6">
    <location>
        <begin position="309"/>
        <end position="318"/>
    </location>
</feature>
<evidence type="ECO:0000313" key="9">
    <source>
        <dbReference type="Proteomes" id="UP001055108"/>
    </source>
</evidence>
<dbReference type="Pfam" id="PF00111">
    <property type="entry name" value="Fer2"/>
    <property type="match status" value="1"/>
</dbReference>
<evidence type="ECO:0000256" key="6">
    <source>
        <dbReference type="SAM" id="MobiDB-lite"/>
    </source>
</evidence>
<feature type="domain" description="2Fe-2S ferredoxin-type" evidence="7">
    <location>
        <begin position="1"/>
        <end position="74"/>
    </location>
</feature>
<dbReference type="GO" id="GO:0016491">
    <property type="term" value="F:oxidoreductase activity"/>
    <property type="evidence" value="ECO:0007669"/>
    <property type="project" value="UniProtKB-KW"/>
</dbReference>
<dbReference type="SUPFAM" id="SSF56003">
    <property type="entry name" value="Molybdenum cofactor-binding domain"/>
    <property type="match status" value="1"/>
</dbReference>
<evidence type="ECO:0000256" key="4">
    <source>
        <dbReference type="ARBA" id="ARBA00023002"/>
    </source>
</evidence>
<dbReference type="SUPFAM" id="SSF47741">
    <property type="entry name" value="CO dehydrogenase ISP C-domain like"/>
    <property type="match status" value="1"/>
</dbReference>
<dbReference type="InterPro" id="IPR001041">
    <property type="entry name" value="2Fe-2S_ferredoxin-type"/>
</dbReference>
<proteinExistence type="inferred from homology"/>
<dbReference type="Pfam" id="PF02738">
    <property type="entry name" value="MoCoBD_1"/>
    <property type="match status" value="1"/>
</dbReference>
<dbReference type="CDD" id="cd00207">
    <property type="entry name" value="fer2"/>
    <property type="match status" value="1"/>
</dbReference>
<dbReference type="InterPro" id="IPR000674">
    <property type="entry name" value="Ald_Oxase/Xan_DH_a/b"/>
</dbReference>
<name>A0AA37HS47_9HYPH</name>
<dbReference type="InterPro" id="IPR008274">
    <property type="entry name" value="AldOxase/xan_DH_MoCoBD1"/>
</dbReference>
<dbReference type="InterPro" id="IPR012675">
    <property type="entry name" value="Beta-grasp_dom_sf"/>
</dbReference>
<dbReference type="Gene3D" id="3.30.365.10">
    <property type="entry name" value="Aldehyde oxidase/xanthine dehydrogenase, molybdopterin binding domain"/>
    <property type="match status" value="4"/>
</dbReference>
<keyword evidence="3" id="KW-0479">Metal-binding</keyword>
<protein>
    <recommendedName>
        <fullName evidence="7">2Fe-2S ferredoxin-type domain-containing protein</fullName>
    </recommendedName>
</protein>
<accession>A0AA37HS47</accession>
<reference evidence="8" key="2">
    <citation type="submission" date="2021-08" db="EMBL/GenBank/DDBJ databases">
        <authorList>
            <person name="Tani A."/>
            <person name="Ola A."/>
            <person name="Ogura Y."/>
            <person name="Katsura K."/>
            <person name="Hayashi T."/>
        </authorList>
    </citation>
    <scope>NUCLEOTIDE SEQUENCE</scope>
    <source>
        <strain evidence="8">NBRC 103626</strain>
    </source>
</reference>
<dbReference type="PANTHER" id="PTHR11908">
    <property type="entry name" value="XANTHINE DEHYDROGENASE"/>
    <property type="match status" value="1"/>
</dbReference>
<dbReference type="Proteomes" id="UP001055108">
    <property type="component" value="Unassembled WGS sequence"/>
</dbReference>
<dbReference type="SMART" id="SM01008">
    <property type="entry name" value="Ald_Xan_dh_C"/>
    <property type="match status" value="1"/>
</dbReference>
<dbReference type="Gene3D" id="3.10.20.30">
    <property type="match status" value="1"/>
</dbReference>
<dbReference type="InterPro" id="IPR036856">
    <property type="entry name" value="Ald_Oxase/Xan_DH_a/b_sf"/>
</dbReference>
<dbReference type="Pfam" id="PF01799">
    <property type="entry name" value="Fer2_2"/>
    <property type="match status" value="1"/>
</dbReference>
<organism evidence="8 9">
    <name type="scientific">Methylobacterium gregans</name>
    <dbReference type="NCBI Taxonomy" id="374424"/>
    <lineage>
        <taxon>Bacteria</taxon>
        <taxon>Pseudomonadati</taxon>
        <taxon>Pseudomonadota</taxon>
        <taxon>Alphaproteobacteria</taxon>
        <taxon>Hyphomicrobiales</taxon>
        <taxon>Methylobacteriaceae</taxon>
        <taxon>Methylobacterium</taxon>
    </lineage>
</organism>
<evidence type="ECO:0000256" key="5">
    <source>
        <dbReference type="ARBA" id="ARBA00023004"/>
    </source>
</evidence>